<evidence type="ECO:0000313" key="7">
    <source>
        <dbReference type="Proteomes" id="UP000005824"/>
    </source>
</evidence>
<protein>
    <submittedName>
        <fullName evidence="6">Na+/H+ antiporter-like protein</fullName>
    </submittedName>
</protein>
<dbReference type="GO" id="GO:0015385">
    <property type="term" value="F:sodium:proton antiporter activity"/>
    <property type="evidence" value="ECO:0007669"/>
    <property type="project" value="TreeGrafter"/>
</dbReference>
<dbReference type="eggNOG" id="COG3004">
    <property type="taxonomic scope" value="Bacteria"/>
</dbReference>
<dbReference type="Pfam" id="PF06965">
    <property type="entry name" value="Na_H_antiport_1"/>
    <property type="match status" value="1"/>
</dbReference>
<gene>
    <name evidence="6" type="ORF">CfE428DRAFT_6093</name>
</gene>
<keyword evidence="5" id="KW-0472">Membrane</keyword>
<dbReference type="Gene3D" id="1.20.1530.10">
    <property type="entry name" value="Na+/H+ antiporter like domain"/>
    <property type="match status" value="1"/>
</dbReference>
<evidence type="ECO:0000256" key="1">
    <source>
        <dbReference type="ARBA" id="ARBA00004429"/>
    </source>
</evidence>
<comment type="caution">
    <text evidence="6">The sequence shown here is derived from an EMBL/GenBank/DDBJ whole genome shotgun (WGS) entry which is preliminary data.</text>
</comment>
<evidence type="ECO:0000256" key="2">
    <source>
        <dbReference type="ARBA" id="ARBA00022475"/>
    </source>
</evidence>
<comment type="subcellular location">
    <subcellularLocation>
        <location evidence="1">Cell inner membrane</location>
        <topology evidence="1">Multi-pass membrane protein</topology>
    </subcellularLocation>
</comment>
<evidence type="ECO:0000256" key="4">
    <source>
        <dbReference type="ARBA" id="ARBA00022989"/>
    </source>
</evidence>
<evidence type="ECO:0000313" key="6">
    <source>
        <dbReference type="EMBL" id="EDY16376.1"/>
    </source>
</evidence>
<dbReference type="InterPro" id="IPR023171">
    <property type="entry name" value="Na/H_antiporter_dom_sf"/>
</dbReference>
<evidence type="ECO:0000256" key="3">
    <source>
        <dbReference type="ARBA" id="ARBA00022692"/>
    </source>
</evidence>
<keyword evidence="7" id="KW-1185">Reference proteome</keyword>
<dbReference type="GO" id="GO:0006885">
    <property type="term" value="P:regulation of pH"/>
    <property type="evidence" value="ECO:0007669"/>
    <property type="project" value="InterPro"/>
</dbReference>
<dbReference type="PANTHER" id="PTHR30341:SF0">
    <property type="entry name" value="NA(+)_H(+) ANTIPORTER NHAA"/>
    <property type="match status" value="1"/>
</dbReference>
<keyword evidence="4" id="KW-1133">Transmembrane helix</keyword>
<accession>B4DB02</accession>
<dbReference type="InParanoid" id="B4DB02"/>
<dbReference type="EMBL" id="ABVL01000034">
    <property type="protein sequence ID" value="EDY16376.1"/>
    <property type="molecule type" value="Genomic_DNA"/>
</dbReference>
<keyword evidence="2" id="KW-1003">Cell membrane</keyword>
<evidence type="ECO:0000256" key="5">
    <source>
        <dbReference type="ARBA" id="ARBA00023136"/>
    </source>
</evidence>
<reference evidence="6 7" key="1">
    <citation type="journal article" date="2011" name="J. Bacteriol.">
        <title>Genome sequence of Chthoniobacter flavus Ellin428, an aerobic heterotrophic soil bacterium.</title>
        <authorList>
            <person name="Kant R."/>
            <person name="van Passel M.W."/>
            <person name="Palva A."/>
            <person name="Lucas S."/>
            <person name="Lapidus A."/>
            <person name="Glavina Del Rio T."/>
            <person name="Dalin E."/>
            <person name="Tice H."/>
            <person name="Bruce D."/>
            <person name="Goodwin L."/>
            <person name="Pitluck S."/>
            <person name="Larimer F.W."/>
            <person name="Land M.L."/>
            <person name="Hauser L."/>
            <person name="Sangwan P."/>
            <person name="de Vos W.M."/>
            <person name="Janssen P.H."/>
            <person name="Smidt H."/>
        </authorList>
    </citation>
    <scope>NUCLEOTIDE SEQUENCE [LARGE SCALE GENOMIC DNA]</scope>
    <source>
        <strain evidence="6 7">Ellin428</strain>
    </source>
</reference>
<name>B4DB02_9BACT</name>
<dbReference type="Proteomes" id="UP000005824">
    <property type="component" value="Unassembled WGS sequence"/>
</dbReference>
<dbReference type="PANTHER" id="PTHR30341">
    <property type="entry name" value="SODIUM ION/PROTON ANTIPORTER NHAA-RELATED"/>
    <property type="match status" value="1"/>
</dbReference>
<proteinExistence type="predicted"/>
<dbReference type="AlphaFoldDB" id="B4DB02"/>
<dbReference type="InterPro" id="IPR004670">
    <property type="entry name" value="NhaA"/>
</dbReference>
<dbReference type="GO" id="GO:0005886">
    <property type="term" value="C:plasma membrane"/>
    <property type="evidence" value="ECO:0007669"/>
    <property type="project" value="UniProtKB-SubCell"/>
</dbReference>
<dbReference type="RefSeq" id="WP_006983412.1">
    <property type="nucleotide sequence ID" value="NZ_ABVL01000034.1"/>
</dbReference>
<keyword evidence="3" id="KW-0812">Transmembrane</keyword>
<organism evidence="6 7">
    <name type="scientific">Chthoniobacter flavus Ellin428</name>
    <dbReference type="NCBI Taxonomy" id="497964"/>
    <lineage>
        <taxon>Bacteria</taxon>
        <taxon>Pseudomonadati</taxon>
        <taxon>Verrucomicrobiota</taxon>
        <taxon>Spartobacteria</taxon>
        <taxon>Chthoniobacterales</taxon>
        <taxon>Chthoniobacteraceae</taxon>
        <taxon>Chthoniobacter</taxon>
    </lineage>
</organism>
<dbReference type="STRING" id="497964.CfE428DRAFT_6093"/>
<sequence>MSENSKDQDAPPSERLIRPVKAFTKLEAAGGILLMACTIVALVRANSPWAASYFHLWPVNVTFDFRGAQLSEELHYWINDNDPKHSATKQQRD</sequence>